<dbReference type="CDD" id="cd04301">
    <property type="entry name" value="NAT_SF"/>
    <property type="match status" value="1"/>
</dbReference>
<dbReference type="EC" id="2.3.1.-" evidence="9"/>
<dbReference type="SUPFAM" id="SSF55486">
    <property type="entry name" value="Metalloproteases ('zincins'), catalytic domain"/>
    <property type="match status" value="1"/>
</dbReference>
<sequence>MFDDLTISAATISDVPQLVQLVNSAYRGESSKKGWTTEADLLGGIRIDETSLTDLIKRPGACLLKCTNNRGEFLGCVYLHHYQDEMYLGMLTVSPESQASGIGKQLLEASEEYARQEDCKAITMTVISIRNELIAWYERRGFHLTGEKQPFPNDPRFGIPKQPLEFVVMKKKLIHNKHTNQGKEHITQSRTVDTMTDAHDNPLLKRWEGPYGGVPPFDSVEVPQFKPALEAAMADNLDKVKQIASNAEAPTFDNTIAAMERADRTFRNVHIVYNIWSANMNSPEFQLVEREMGPKIAAFSDQIIQNEQLFQRIEAVYQSPEKAKLTPEQQRLTWHYYNNFVRAGAKLNAADKARLSQINQQLARQFTRFSQNVLADESEQYVVLQNEADLEGLPQSARDVVTAAVAAKKITGVGIITNTRSSVAPFLTYSSRRDLREKVWRMFISRGDNGGEHDNNAISTEILQLRAQRAQLLGYPTHAHWRLENTMAKTPEKAMELMEAVWKPAVARVQEEVADMQQIASKDGVNKIEPWDYSYYGEKVRKAKYDLDQDEVKQYLQLEQLREGMFWVAGELFGFSFTLVSNIPVYHPDVRVWDVKDKTTGRHVGLWYFDPYTRTGKKSGAWMNAYRRQEQMDEPITTIVSNNSNFVKGKPGEPVLISWDDASTLFHEFGHALHGLSSNVTYGSLAGTAVFRDYVEFPSQLLEHWLSTPEVLQRFALHYKTGKPIPKDLVEKIEKASTFQQGFATTEYLASGLIDMKIHLAGTQKIDPDAFERETLAQLGMPSELVMRHRLPHFLHIFSSDSYSAGYYSYLWSDVITADAYGAFTEAGGPYDKVVARRLYEYVFSVGNTIDPTESYRLFRGRDAKIDGLMQKRGFPINNVH</sequence>
<dbReference type="PANTHER" id="PTHR43660">
    <property type="entry name" value="DIPEPTIDYL CARBOXYPEPTIDASE"/>
    <property type="match status" value="1"/>
</dbReference>
<dbReference type="Proteomes" id="UP001155483">
    <property type="component" value="Unassembled WGS sequence"/>
</dbReference>
<dbReference type="GO" id="GO:0046872">
    <property type="term" value="F:metal ion binding"/>
    <property type="evidence" value="ECO:0007669"/>
    <property type="project" value="UniProtKB-UniRule"/>
</dbReference>
<dbReference type="Gene3D" id="1.10.1370.10">
    <property type="entry name" value="Neurolysin, domain 3"/>
    <property type="match status" value="1"/>
</dbReference>
<dbReference type="InterPro" id="IPR024077">
    <property type="entry name" value="Neurolysin/TOP_dom2"/>
</dbReference>
<dbReference type="FunFam" id="3.40.390.10:FF:000009">
    <property type="entry name" value="Oligopeptidase A"/>
    <property type="match status" value="1"/>
</dbReference>
<dbReference type="Pfam" id="PF01432">
    <property type="entry name" value="Peptidase_M3"/>
    <property type="match status" value="1"/>
</dbReference>
<keyword evidence="5 7" id="KW-0862">Zinc</keyword>
<proteinExistence type="inferred from homology"/>
<evidence type="ECO:0000256" key="5">
    <source>
        <dbReference type="ARBA" id="ARBA00022833"/>
    </source>
</evidence>
<dbReference type="RefSeq" id="WP_279296102.1">
    <property type="nucleotide sequence ID" value="NZ_JAOTIF010000002.1"/>
</dbReference>
<dbReference type="PANTHER" id="PTHR43660:SF1">
    <property type="entry name" value="DIPEPTIDYL CARBOXYPEPTIDASE"/>
    <property type="match status" value="1"/>
</dbReference>
<dbReference type="PROSITE" id="PS51186">
    <property type="entry name" value="GNAT"/>
    <property type="match status" value="1"/>
</dbReference>
<dbReference type="GO" id="GO:0006508">
    <property type="term" value="P:proteolysis"/>
    <property type="evidence" value="ECO:0007669"/>
    <property type="project" value="UniProtKB-KW"/>
</dbReference>
<reference evidence="9" key="1">
    <citation type="submission" date="2022-09" db="EMBL/GenBank/DDBJ databases">
        <authorList>
            <person name="Yuan C."/>
            <person name="Ke Z."/>
        </authorList>
    </citation>
    <scope>NUCLEOTIDE SEQUENCE</scope>
    <source>
        <strain evidence="9">LB-8</strain>
    </source>
</reference>
<organism evidence="9 10">
    <name type="scientific">Paraflavisolibacter caeni</name>
    <dbReference type="NCBI Taxonomy" id="2982496"/>
    <lineage>
        <taxon>Bacteria</taxon>
        <taxon>Pseudomonadati</taxon>
        <taxon>Bacteroidota</taxon>
        <taxon>Chitinophagia</taxon>
        <taxon>Chitinophagales</taxon>
        <taxon>Chitinophagaceae</taxon>
        <taxon>Paraflavisolibacter</taxon>
    </lineage>
</organism>
<evidence type="ECO:0000256" key="6">
    <source>
        <dbReference type="ARBA" id="ARBA00023049"/>
    </source>
</evidence>
<dbReference type="CDD" id="cd06456">
    <property type="entry name" value="M3A_DCP"/>
    <property type="match status" value="1"/>
</dbReference>
<name>A0A9X2XVW7_9BACT</name>
<keyword evidence="10" id="KW-1185">Reference proteome</keyword>
<evidence type="ECO:0000256" key="7">
    <source>
        <dbReference type="RuleBase" id="RU003435"/>
    </source>
</evidence>
<dbReference type="AlphaFoldDB" id="A0A9X2XVW7"/>
<dbReference type="SUPFAM" id="SSF55729">
    <property type="entry name" value="Acyl-CoA N-acyltransferases (Nat)"/>
    <property type="match status" value="1"/>
</dbReference>
<gene>
    <name evidence="9" type="ORF">OCK74_05990</name>
</gene>
<dbReference type="InterPro" id="IPR016181">
    <property type="entry name" value="Acyl_CoA_acyltransferase"/>
</dbReference>
<dbReference type="GO" id="GO:0005829">
    <property type="term" value="C:cytosol"/>
    <property type="evidence" value="ECO:0007669"/>
    <property type="project" value="TreeGrafter"/>
</dbReference>
<dbReference type="GO" id="GO:0016747">
    <property type="term" value="F:acyltransferase activity, transferring groups other than amino-acyl groups"/>
    <property type="evidence" value="ECO:0007669"/>
    <property type="project" value="InterPro"/>
</dbReference>
<keyword evidence="9" id="KW-0012">Acyltransferase</keyword>
<evidence type="ECO:0000256" key="2">
    <source>
        <dbReference type="ARBA" id="ARBA00022670"/>
    </source>
</evidence>
<dbReference type="InterPro" id="IPR000182">
    <property type="entry name" value="GNAT_dom"/>
</dbReference>
<reference evidence="9" key="2">
    <citation type="submission" date="2023-04" db="EMBL/GenBank/DDBJ databases">
        <title>Paracnuella aquatica gen. nov., sp. nov., a member of the family Chitinophagaceae isolated from a hot spring.</title>
        <authorList>
            <person name="Wang C."/>
        </authorList>
    </citation>
    <scope>NUCLEOTIDE SEQUENCE</scope>
    <source>
        <strain evidence="9">LB-8</strain>
    </source>
</reference>
<keyword evidence="9" id="KW-0808">Transferase</keyword>
<dbReference type="Gene3D" id="1.20.1050.40">
    <property type="entry name" value="Endopeptidase. Chain P, domain 1"/>
    <property type="match status" value="1"/>
</dbReference>
<accession>A0A9X2XVW7</accession>
<dbReference type="GO" id="GO:0004180">
    <property type="term" value="F:carboxypeptidase activity"/>
    <property type="evidence" value="ECO:0007669"/>
    <property type="project" value="TreeGrafter"/>
</dbReference>
<dbReference type="InterPro" id="IPR024079">
    <property type="entry name" value="MetalloPept_cat_dom_sf"/>
</dbReference>
<dbReference type="InterPro" id="IPR045090">
    <property type="entry name" value="Pept_M3A_M3B"/>
</dbReference>
<evidence type="ECO:0000313" key="9">
    <source>
        <dbReference type="EMBL" id="MCU7548658.1"/>
    </source>
</evidence>
<keyword evidence="6 7" id="KW-0482">Metalloprotease</keyword>
<protein>
    <submittedName>
        <fullName evidence="9">GNAT family N-acetyltransferase</fullName>
        <ecNumber evidence="9">2.3.1.-</ecNumber>
    </submittedName>
</protein>
<dbReference type="Pfam" id="PF00583">
    <property type="entry name" value="Acetyltransf_1"/>
    <property type="match status" value="1"/>
</dbReference>
<dbReference type="InterPro" id="IPR001567">
    <property type="entry name" value="Pept_M3A_M3B_dom"/>
</dbReference>
<evidence type="ECO:0000259" key="8">
    <source>
        <dbReference type="PROSITE" id="PS51186"/>
    </source>
</evidence>
<dbReference type="EMBL" id="JAOTIF010000002">
    <property type="protein sequence ID" value="MCU7548658.1"/>
    <property type="molecule type" value="Genomic_DNA"/>
</dbReference>
<keyword evidence="3 7" id="KW-0479">Metal-binding</keyword>
<comment type="cofactor">
    <cofactor evidence="7">
        <name>Zn(2+)</name>
        <dbReference type="ChEBI" id="CHEBI:29105"/>
    </cofactor>
    <text evidence="7">Binds 1 zinc ion.</text>
</comment>
<feature type="domain" description="N-acetyltransferase" evidence="8">
    <location>
        <begin position="5"/>
        <end position="174"/>
    </location>
</feature>
<keyword evidence="2 7" id="KW-0645">Protease</keyword>
<dbReference type="Gene3D" id="3.40.390.10">
    <property type="entry name" value="Collagenase (Catalytic Domain)"/>
    <property type="match status" value="1"/>
</dbReference>
<dbReference type="Gene3D" id="3.40.630.30">
    <property type="match status" value="1"/>
</dbReference>
<evidence type="ECO:0000256" key="4">
    <source>
        <dbReference type="ARBA" id="ARBA00022801"/>
    </source>
</evidence>
<evidence type="ECO:0000256" key="3">
    <source>
        <dbReference type="ARBA" id="ARBA00022723"/>
    </source>
</evidence>
<comment type="similarity">
    <text evidence="1 7">Belongs to the peptidase M3 family.</text>
</comment>
<dbReference type="GO" id="GO:0004222">
    <property type="term" value="F:metalloendopeptidase activity"/>
    <property type="evidence" value="ECO:0007669"/>
    <property type="project" value="InterPro"/>
</dbReference>
<dbReference type="InterPro" id="IPR024080">
    <property type="entry name" value="Neurolysin/TOP_N"/>
</dbReference>
<comment type="caution">
    <text evidence="9">The sequence shown here is derived from an EMBL/GenBank/DDBJ whole genome shotgun (WGS) entry which is preliminary data.</text>
</comment>
<dbReference type="InterPro" id="IPR034005">
    <property type="entry name" value="M3A_DCP"/>
</dbReference>
<keyword evidence="4 7" id="KW-0378">Hydrolase</keyword>
<evidence type="ECO:0000313" key="10">
    <source>
        <dbReference type="Proteomes" id="UP001155483"/>
    </source>
</evidence>
<evidence type="ECO:0000256" key="1">
    <source>
        <dbReference type="ARBA" id="ARBA00006040"/>
    </source>
</evidence>